<dbReference type="InterPro" id="IPR003431">
    <property type="entry name" value="B-propeller_Phytase"/>
</dbReference>
<accession>A0ABW3H4K7</accession>
<dbReference type="SUPFAM" id="SSF50956">
    <property type="entry name" value="Thermostable phytase (3-phytase)"/>
    <property type="match status" value="1"/>
</dbReference>
<evidence type="ECO:0000256" key="1">
    <source>
        <dbReference type="SAM" id="SignalP"/>
    </source>
</evidence>
<reference evidence="4" key="1">
    <citation type="journal article" date="2019" name="Int. J. Syst. Evol. Microbiol.">
        <title>The Global Catalogue of Microorganisms (GCM) 10K type strain sequencing project: providing services to taxonomists for standard genome sequencing and annotation.</title>
        <authorList>
            <consortium name="The Broad Institute Genomics Platform"/>
            <consortium name="The Broad Institute Genome Sequencing Center for Infectious Disease"/>
            <person name="Wu L."/>
            <person name="Ma J."/>
        </authorList>
    </citation>
    <scope>NUCLEOTIDE SEQUENCE [LARGE SCALE GENOMIC DNA]</scope>
    <source>
        <strain evidence="4">CCUG 62982</strain>
    </source>
</reference>
<evidence type="ECO:0000313" key="4">
    <source>
        <dbReference type="Proteomes" id="UP001596977"/>
    </source>
</evidence>
<keyword evidence="1" id="KW-0732">Signal</keyword>
<gene>
    <name evidence="3" type="ORF">ACFQ1E_05475</name>
</gene>
<keyword evidence="4" id="KW-1185">Reference proteome</keyword>
<dbReference type="PROSITE" id="PS51662">
    <property type="entry name" value="BP_PHYTASE"/>
    <property type="match status" value="1"/>
</dbReference>
<protein>
    <submittedName>
        <fullName evidence="3">Phytase</fullName>
    </submittedName>
</protein>
<evidence type="ECO:0000313" key="3">
    <source>
        <dbReference type="EMBL" id="MFD0945782.1"/>
    </source>
</evidence>
<dbReference type="Pfam" id="PF02333">
    <property type="entry name" value="Phytase"/>
    <property type="match status" value="1"/>
</dbReference>
<dbReference type="Proteomes" id="UP001596977">
    <property type="component" value="Unassembled WGS sequence"/>
</dbReference>
<dbReference type="EMBL" id="JBHTJG010000002">
    <property type="protein sequence ID" value="MFD0945782.1"/>
    <property type="molecule type" value="Genomic_DNA"/>
</dbReference>
<comment type="caution">
    <text evidence="3">The sequence shown here is derived from an EMBL/GenBank/DDBJ whole genome shotgun (WGS) entry which is preliminary data.</text>
</comment>
<dbReference type="Gene3D" id="2.120.10.30">
    <property type="entry name" value="TolB, C-terminal domain"/>
    <property type="match status" value="1"/>
</dbReference>
<dbReference type="PROSITE" id="PS51257">
    <property type="entry name" value="PROKAR_LIPOPROTEIN"/>
    <property type="match status" value="1"/>
</dbReference>
<sequence length="355" mass="36266">MMRRPIGGTGGALLLFLTAACAPGTPRPAAIPPAPTVEVPAAAETVAVATTAADAADDPAIWGRSDGASANFGGHDVPGLMLGTDKKAGLYVYALGGESLQFLPEGLLNNVDLRSEGAGFVAGASDRGRMGVALYRYDGTGELKPAGFIKSDVVEPYGFCMGRVDGTLIAVLVAKDGAVREYTLDTAGAEITGTERRRYAVGSQSEGCSVDDATGTLFIGEELVGLWRYPLGAAPGTRTLVSGVADGRLVPDVEGVTLIRDAEGTYVIVSSQGDSAFAVWEVSGAAGAERYLGRFRVAANGAVDGVSGTDGVDAWTGAIGPYAAGLVAMQDDVNEGATQNFKLVGWAEVKAALVK</sequence>
<evidence type="ECO:0000259" key="2">
    <source>
        <dbReference type="PROSITE" id="PS51662"/>
    </source>
</evidence>
<name>A0ABW3H4K7_9SPHN</name>
<feature type="chain" id="PRO_5046911917" evidence="1">
    <location>
        <begin position="23"/>
        <end position="355"/>
    </location>
</feature>
<feature type="domain" description="BPP" evidence="2">
    <location>
        <begin position="29"/>
        <end position="353"/>
    </location>
</feature>
<dbReference type="RefSeq" id="WP_264943413.1">
    <property type="nucleotide sequence ID" value="NZ_JAPDRA010000002.1"/>
</dbReference>
<organism evidence="3 4">
    <name type="scientific">Sphingomonas canadensis</name>
    <dbReference type="NCBI Taxonomy" id="1219257"/>
    <lineage>
        <taxon>Bacteria</taxon>
        <taxon>Pseudomonadati</taxon>
        <taxon>Pseudomonadota</taxon>
        <taxon>Alphaproteobacteria</taxon>
        <taxon>Sphingomonadales</taxon>
        <taxon>Sphingomonadaceae</taxon>
        <taxon>Sphingomonas</taxon>
    </lineage>
</organism>
<dbReference type="InterPro" id="IPR011042">
    <property type="entry name" value="6-blade_b-propeller_TolB-like"/>
</dbReference>
<feature type="signal peptide" evidence="1">
    <location>
        <begin position="1"/>
        <end position="22"/>
    </location>
</feature>
<proteinExistence type="predicted"/>